<dbReference type="PANTHER" id="PTHR43685:SF2">
    <property type="entry name" value="GLYCOSYLTRANSFERASE 2-LIKE DOMAIN-CONTAINING PROTEIN"/>
    <property type="match status" value="1"/>
</dbReference>
<protein>
    <submittedName>
        <fullName evidence="3">Glycosyltransferase family 2 protein</fullName>
    </submittedName>
</protein>
<dbReference type="InterPro" id="IPR029044">
    <property type="entry name" value="Nucleotide-diphossugar_trans"/>
</dbReference>
<reference evidence="3 4" key="1">
    <citation type="submission" date="2022-10" db="EMBL/GenBank/DDBJ databases">
        <title>Sphingomonas sp.</title>
        <authorList>
            <person name="Jin C."/>
        </authorList>
    </citation>
    <scope>NUCLEOTIDE SEQUENCE [LARGE SCALE GENOMIC DNA]</scope>
    <source>
        <strain evidence="3 4">BN140010</strain>
    </source>
</reference>
<dbReference type="EMBL" id="JAPDOB010000002">
    <property type="protein sequence ID" value="MCW3798763.1"/>
    <property type="molecule type" value="Genomic_DNA"/>
</dbReference>
<dbReference type="Pfam" id="PF00535">
    <property type="entry name" value="Glycos_transf_2"/>
    <property type="match status" value="1"/>
</dbReference>
<evidence type="ECO:0000256" key="1">
    <source>
        <dbReference type="SAM" id="MobiDB-lite"/>
    </source>
</evidence>
<dbReference type="Gene3D" id="3.90.550.10">
    <property type="entry name" value="Spore Coat Polysaccharide Biosynthesis Protein SpsA, Chain A"/>
    <property type="match status" value="1"/>
</dbReference>
<dbReference type="InterPro" id="IPR050834">
    <property type="entry name" value="Glycosyltransf_2"/>
</dbReference>
<name>A0ABT3JI62_9SPHN</name>
<comment type="caution">
    <text evidence="3">The sequence shown here is derived from an EMBL/GenBank/DDBJ whole genome shotgun (WGS) entry which is preliminary data.</text>
</comment>
<evidence type="ECO:0000313" key="3">
    <source>
        <dbReference type="EMBL" id="MCW3798763.1"/>
    </source>
</evidence>
<keyword evidence="4" id="KW-1185">Reference proteome</keyword>
<sequence>MTPAPIASAAGGEPLVSIVLPAYNAEAHISSAVGSVLAQSIPDWELLVIDDGSTDATLKLAEWEAERDRRVQVHRMNRNSGVSAARNRAFEMARGRWIAILDSDDLMAPDRLERLVTLGERYGADMVSDNIVEFTCPDSPLHKFFKLHGDLTIDAEHYLRHTMFFHGSLHYGLLKPLFRAEAVRRTAQRYDERLRLAEDDDFYLRLLLEGLTLRVCASPFYFYRQHRDASTQQITAKDVSALAEASDRLLADFTSHPLRALLIQRYRAFQRASNYLRLVESLRSKDIMGAISIAARWPSSLPLLRTPIQTMLNRVLGRVEEPAEDAELRGLLHETLRLAGEPAEACSPADTDNPLQLRPIDRKNDQGNEPAL</sequence>
<organism evidence="3 4">
    <name type="scientific">Sphingomonas arvum</name>
    <dbReference type="NCBI Taxonomy" id="2992113"/>
    <lineage>
        <taxon>Bacteria</taxon>
        <taxon>Pseudomonadati</taxon>
        <taxon>Pseudomonadota</taxon>
        <taxon>Alphaproteobacteria</taxon>
        <taxon>Sphingomonadales</taxon>
        <taxon>Sphingomonadaceae</taxon>
        <taxon>Sphingomonas</taxon>
    </lineage>
</organism>
<evidence type="ECO:0000259" key="2">
    <source>
        <dbReference type="Pfam" id="PF00535"/>
    </source>
</evidence>
<dbReference type="PANTHER" id="PTHR43685">
    <property type="entry name" value="GLYCOSYLTRANSFERASE"/>
    <property type="match status" value="1"/>
</dbReference>
<gene>
    <name evidence="3" type="ORF">OMW55_13185</name>
</gene>
<accession>A0ABT3JI62</accession>
<dbReference type="Proteomes" id="UP001526246">
    <property type="component" value="Unassembled WGS sequence"/>
</dbReference>
<evidence type="ECO:0000313" key="4">
    <source>
        <dbReference type="Proteomes" id="UP001526246"/>
    </source>
</evidence>
<dbReference type="InterPro" id="IPR001173">
    <property type="entry name" value="Glyco_trans_2-like"/>
</dbReference>
<proteinExistence type="predicted"/>
<dbReference type="SUPFAM" id="SSF53448">
    <property type="entry name" value="Nucleotide-diphospho-sugar transferases"/>
    <property type="match status" value="1"/>
</dbReference>
<feature type="domain" description="Glycosyltransferase 2-like" evidence="2">
    <location>
        <begin position="17"/>
        <end position="141"/>
    </location>
</feature>
<dbReference type="RefSeq" id="WP_264883786.1">
    <property type="nucleotide sequence ID" value="NZ_JAPDOB010000002.1"/>
</dbReference>
<dbReference type="CDD" id="cd00761">
    <property type="entry name" value="Glyco_tranf_GTA_type"/>
    <property type="match status" value="1"/>
</dbReference>
<feature type="region of interest" description="Disordered" evidence="1">
    <location>
        <begin position="342"/>
        <end position="372"/>
    </location>
</feature>